<dbReference type="SUPFAM" id="SSF50978">
    <property type="entry name" value="WD40 repeat-like"/>
    <property type="match status" value="1"/>
</dbReference>
<gene>
    <name evidence="8" type="ORF">DAPPUDRAFT_200573</name>
</gene>
<dbReference type="eggNOG" id="KOG2503">
    <property type="taxonomic scope" value="Eukaryota"/>
</dbReference>
<dbReference type="SMART" id="SM00320">
    <property type="entry name" value="WD40"/>
    <property type="match status" value="3"/>
</dbReference>
<dbReference type="Pfam" id="PF24797">
    <property type="entry name" value="Beta-prop_WDR35_TULP_N"/>
    <property type="match status" value="1"/>
</dbReference>
<dbReference type="EMBL" id="GL732592">
    <property type="protein sequence ID" value="EFX73161.1"/>
    <property type="molecule type" value="Genomic_DNA"/>
</dbReference>
<feature type="repeat" description="WD" evidence="5">
    <location>
        <begin position="54"/>
        <end position="85"/>
    </location>
</feature>
<dbReference type="AlphaFoldDB" id="E9H4L5"/>
<evidence type="ECO:0000259" key="7">
    <source>
        <dbReference type="Pfam" id="PF24797"/>
    </source>
</evidence>
<evidence type="ECO:0000256" key="5">
    <source>
        <dbReference type="PROSITE-ProRule" id="PRU00221"/>
    </source>
</evidence>
<feature type="domain" description="IFT121/TULP4 N-terminal" evidence="7">
    <location>
        <begin position="50"/>
        <end position="248"/>
    </location>
</feature>
<keyword evidence="4" id="KW-0677">Repeat</keyword>
<name>E9H4L5_DAPPU</name>
<evidence type="ECO:0000256" key="2">
    <source>
        <dbReference type="ARBA" id="ARBA00022490"/>
    </source>
</evidence>
<evidence type="ECO:0000256" key="4">
    <source>
        <dbReference type="ARBA" id="ARBA00022737"/>
    </source>
</evidence>
<evidence type="ECO:0000313" key="8">
    <source>
        <dbReference type="EMBL" id="EFX73161.1"/>
    </source>
</evidence>
<feature type="region of interest" description="Disordered" evidence="6">
    <location>
        <begin position="516"/>
        <end position="576"/>
    </location>
</feature>
<dbReference type="PhylomeDB" id="E9H4L5"/>
<dbReference type="InterPro" id="IPR001680">
    <property type="entry name" value="WD40_rpt"/>
</dbReference>
<dbReference type="InParanoid" id="E9H4L5"/>
<organism evidence="8 9">
    <name type="scientific">Daphnia pulex</name>
    <name type="common">Water flea</name>
    <dbReference type="NCBI Taxonomy" id="6669"/>
    <lineage>
        <taxon>Eukaryota</taxon>
        <taxon>Metazoa</taxon>
        <taxon>Ecdysozoa</taxon>
        <taxon>Arthropoda</taxon>
        <taxon>Crustacea</taxon>
        <taxon>Branchiopoda</taxon>
        <taxon>Diplostraca</taxon>
        <taxon>Cladocera</taxon>
        <taxon>Anomopoda</taxon>
        <taxon>Daphniidae</taxon>
        <taxon>Daphnia</taxon>
    </lineage>
</organism>
<dbReference type="OrthoDB" id="8775810at2759"/>
<dbReference type="Proteomes" id="UP000000305">
    <property type="component" value="Unassembled WGS sequence"/>
</dbReference>
<dbReference type="PANTHER" id="PTHR16517">
    <property type="entry name" value="TUBBY-RELATED"/>
    <property type="match status" value="1"/>
</dbReference>
<dbReference type="PROSITE" id="PS50082">
    <property type="entry name" value="WD_REPEATS_2"/>
    <property type="match status" value="1"/>
</dbReference>
<feature type="compositionally biased region" description="Polar residues" evidence="6">
    <location>
        <begin position="550"/>
        <end position="576"/>
    </location>
</feature>
<comment type="subcellular location">
    <subcellularLocation>
        <location evidence="1">Cytoplasm</location>
    </subcellularLocation>
</comment>
<evidence type="ECO:0000313" key="9">
    <source>
        <dbReference type="Proteomes" id="UP000000305"/>
    </source>
</evidence>
<accession>E9H4L5</accession>
<dbReference type="HOGENOM" id="CLU_020888_0_0_1"/>
<keyword evidence="2" id="KW-0963">Cytoplasm</keyword>
<dbReference type="STRING" id="6669.E9H4L5"/>
<keyword evidence="3 5" id="KW-0853">WD repeat</keyword>
<dbReference type="InterPro" id="IPR056159">
    <property type="entry name" value="Beta-prop_IFT121_TULP_N"/>
</dbReference>
<dbReference type="InterPro" id="IPR015943">
    <property type="entry name" value="WD40/YVTN_repeat-like_dom_sf"/>
</dbReference>
<evidence type="ECO:0000256" key="1">
    <source>
        <dbReference type="ARBA" id="ARBA00004496"/>
    </source>
</evidence>
<dbReference type="Gene3D" id="2.130.10.10">
    <property type="entry name" value="YVTN repeat-like/Quinoprotein amine dehydrogenase"/>
    <property type="match status" value="1"/>
</dbReference>
<feature type="non-terminal residue" evidence="8">
    <location>
        <position position="639"/>
    </location>
</feature>
<evidence type="ECO:0000256" key="3">
    <source>
        <dbReference type="ARBA" id="ARBA00022574"/>
    </source>
</evidence>
<proteinExistence type="predicted"/>
<dbReference type="OMA" id="MIRHEDE"/>
<dbReference type="KEGG" id="dpx:DAPPUDRAFT_200573"/>
<reference evidence="8 9" key="1">
    <citation type="journal article" date="2011" name="Science">
        <title>The ecoresponsive genome of Daphnia pulex.</title>
        <authorList>
            <person name="Colbourne J.K."/>
            <person name="Pfrender M.E."/>
            <person name="Gilbert D."/>
            <person name="Thomas W.K."/>
            <person name="Tucker A."/>
            <person name="Oakley T.H."/>
            <person name="Tokishita S."/>
            <person name="Aerts A."/>
            <person name="Arnold G.J."/>
            <person name="Basu M.K."/>
            <person name="Bauer D.J."/>
            <person name="Caceres C.E."/>
            <person name="Carmel L."/>
            <person name="Casola C."/>
            <person name="Choi J.H."/>
            <person name="Detter J.C."/>
            <person name="Dong Q."/>
            <person name="Dusheyko S."/>
            <person name="Eads B.D."/>
            <person name="Frohlich T."/>
            <person name="Geiler-Samerotte K.A."/>
            <person name="Gerlach D."/>
            <person name="Hatcher P."/>
            <person name="Jogdeo S."/>
            <person name="Krijgsveld J."/>
            <person name="Kriventseva E.V."/>
            <person name="Kultz D."/>
            <person name="Laforsch C."/>
            <person name="Lindquist E."/>
            <person name="Lopez J."/>
            <person name="Manak J.R."/>
            <person name="Muller J."/>
            <person name="Pangilinan J."/>
            <person name="Patwardhan R.P."/>
            <person name="Pitluck S."/>
            <person name="Pritham E.J."/>
            <person name="Rechtsteiner A."/>
            <person name="Rho M."/>
            <person name="Rogozin I.B."/>
            <person name="Sakarya O."/>
            <person name="Salamov A."/>
            <person name="Schaack S."/>
            <person name="Shapiro H."/>
            <person name="Shiga Y."/>
            <person name="Skalitzky C."/>
            <person name="Smith Z."/>
            <person name="Souvorov A."/>
            <person name="Sung W."/>
            <person name="Tang Z."/>
            <person name="Tsuchiya D."/>
            <person name="Tu H."/>
            <person name="Vos H."/>
            <person name="Wang M."/>
            <person name="Wolf Y.I."/>
            <person name="Yamagata H."/>
            <person name="Yamada T."/>
            <person name="Ye Y."/>
            <person name="Shaw J.R."/>
            <person name="Andrews J."/>
            <person name="Crease T.J."/>
            <person name="Tang H."/>
            <person name="Lucas S.M."/>
            <person name="Robertson H.M."/>
            <person name="Bork P."/>
            <person name="Koonin E.V."/>
            <person name="Zdobnov E.M."/>
            <person name="Grigoriev I.V."/>
            <person name="Lynch M."/>
            <person name="Boore J.L."/>
        </authorList>
    </citation>
    <scope>NUCLEOTIDE SEQUENCE [LARGE SCALE GENOMIC DNA]</scope>
</reference>
<dbReference type="InterPro" id="IPR036322">
    <property type="entry name" value="WD40_repeat_dom_sf"/>
</dbReference>
<dbReference type="SUPFAM" id="SSF54518">
    <property type="entry name" value="Tubby C-terminal domain-like"/>
    <property type="match status" value="1"/>
</dbReference>
<dbReference type="InterPro" id="IPR025659">
    <property type="entry name" value="Tubby-like_C"/>
</dbReference>
<sequence length="639" mass="71587">MEIKKGHGWKLNRTSYYQEGWLAAGNNRSVVGVTLPLPPAPPHLPLPPRTNYNLRGHRAQISLVRWNEPYQKLATCDASGIIFVWIRYEGRWSIELINDRNTPVTHFSWSHDGRMAVIAYQDGFVLVGSVAGQRYWSTILNQESIITTGTWTPDDQQVYLGTSSGSIVVLDVHNGAVIAQIQMSEPSTNGIRQLAWNCPRFKMEEPTSTAATTSNGSGLEDQHHVLAVLTAGGRLSLIKGFDDVHPCCALDEDDEDETGGGHCGKDEDPCWNKGPLSAPMMEWNNDGELLCLGGHHHVQSSSSALHHYANILQFYNSRGVLRFRIAVPYTQAPITSFTWGHNDRRLFVATGCTVHVAWVSPRRIASLQHLARLKLRRCLTGPDQLDDATFADRVPRLIRNLVVSLFSSTVHCHVPEEHRIRDYVCRPPPGNTRLYCTMIRRDDDDSPAAGLGFTLYLEFLGGLIPLLKGKPTSRIRPEFVIYDPRKIANNETNKVQPRRRKYSDYSPVNFFQGLRRKFRRHRPDDDSDSETDDSCVSTPRLQRKFGGKKQLNNQSVNLPSSGDVSESKTNSQEQSTLAEVASNIWGTRFKITGMAPSLPSHLGQITYKTSLLHLQPRQMTLGVVDLRDSSPGPEVDEEP</sequence>
<evidence type="ECO:0000256" key="6">
    <source>
        <dbReference type="SAM" id="MobiDB-lite"/>
    </source>
</evidence>
<dbReference type="GO" id="GO:0005737">
    <property type="term" value="C:cytoplasm"/>
    <property type="evidence" value="ECO:0007669"/>
    <property type="project" value="UniProtKB-SubCell"/>
</dbReference>
<dbReference type="PANTHER" id="PTHR16517:SF2">
    <property type="entry name" value="TUBBY-RELATED PROTEIN 4"/>
    <property type="match status" value="1"/>
</dbReference>
<keyword evidence="9" id="KW-1185">Reference proteome</keyword>
<protein>
    <recommendedName>
        <fullName evidence="7">IFT121/TULP4 N-terminal domain-containing protein</fullName>
    </recommendedName>
</protein>